<feature type="region of interest" description="Disordered" evidence="12">
    <location>
        <begin position="59"/>
        <end position="90"/>
    </location>
</feature>
<dbReference type="GO" id="GO:0061617">
    <property type="term" value="C:MICOS complex"/>
    <property type="evidence" value="ECO:0007669"/>
    <property type="project" value="TreeGrafter"/>
</dbReference>
<dbReference type="Pfam" id="PF09731">
    <property type="entry name" value="Mitofilin"/>
    <property type="match status" value="1"/>
</dbReference>
<gene>
    <name evidence="13" type="ORF">BCR39DRAFT_541183</name>
</gene>
<protein>
    <recommendedName>
        <fullName evidence="3 11">MICOS complex subunit MIC60</fullName>
    </recommendedName>
    <alternativeName>
        <fullName evidence="11">Mitofilin</fullName>
    </alternativeName>
</protein>
<feature type="compositionally biased region" description="Basic and acidic residues" evidence="12">
    <location>
        <begin position="382"/>
        <end position="391"/>
    </location>
</feature>
<comment type="function">
    <text evidence="10">Component of the MICOS complex, a large protein complex of the mitochondrial inner membrane that plays crucial roles in the maintenance of crista junctions, inner membrane architecture, and formation of contact sites to the outer membrane. Plays a role in keeping cristae membranes connected to the inner boundary membrane. Also promotes protein import via the mitochondrial intermembrane space assembly (MIA) pathway.</text>
</comment>
<keyword evidence="7" id="KW-0175">Coiled coil</keyword>
<feature type="compositionally biased region" description="Basic and acidic residues" evidence="12">
    <location>
        <begin position="197"/>
        <end position="231"/>
    </location>
</feature>
<accession>A0A1Y2AUZ5</accession>
<proteinExistence type="inferred from homology"/>
<dbReference type="OrthoDB" id="10261039at2759"/>
<dbReference type="InParanoid" id="A0A1Y2AUZ5"/>
<dbReference type="AlphaFoldDB" id="A0A1Y2AUZ5"/>
<dbReference type="PANTHER" id="PTHR15415:SF7">
    <property type="entry name" value="MICOS COMPLEX SUBUNIT MIC60"/>
    <property type="match status" value="1"/>
</dbReference>
<feature type="transmembrane region" description="Helical" evidence="11">
    <location>
        <begin position="99"/>
        <end position="117"/>
    </location>
</feature>
<evidence type="ECO:0000256" key="1">
    <source>
        <dbReference type="ARBA" id="ARBA00004434"/>
    </source>
</evidence>
<feature type="compositionally biased region" description="Basic and acidic residues" evidence="12">
    <location>
        <begin position="331"/>
        <end position="344"/>
    </location>
</feature>
<evidence type="ECO:0000313" key="14">
    <source>
        <dbReference type="Proteomes" id="UP000193986"/>
    </source>
</evidence>
<feature type="compositionally biased region" description="Basic and acidic residues" evidence="12">
    <location>
        <begin position="174"/>
        <end position="190"/>
    </location>
</feature>
<evidence type="ECO:0000256" key="11">
    <source>
        <dbReference type="RuleBase" id="RU363000"/>
    </source>
</evidence>
<evidence type="ECO:0000256" key="6">
    <source>
        <dbReference type="ARBA" id="ARBA00022989"/>
    </source>
</evidence>
<evidence type="ECO:0000256" key="8">
    <source>
        <dbReference type="ARBA" id="ARBA00023128"/>
    </source>
</evidence>
<dbReference type="InterPro" id="IPR019133">
    <property type="entry name" value="MIC60"/>
</dbReference>
<comment type="caution">
    <text evidence="13">The sequence shown here is derived from an EMBL/GenBank/DDBJ whole genome shotgun (WGS) entry which is preliminary data.</text>
</comment>
<dbReference type="STRING" id="71784.A0A1Y2AUZ5"/>
<comment type="subunit">
    <text evidence="11">Component of the mitochondrial contact site and cristae organizing system (MICOS) complex.</text>
</comment>
<keyword evidence="5 11" id="KW-0999">Mitochondrion inner membrane</keyword>
<keyword evidence="6 11" id="KW-1133">Transmembrane helix</keyword>
<organism evidence="13 14">
    <name type="scientific">Naematelia encephala</name>
    <dbReference type="NCBI Taxonomy" id="71784"/>
    <lineage>
        <taxon>Eukaryota</taxon>
        <taxon>Fungi</taxon>
        <taxon>Dikarya</taxon>
        <taxon>Basidiomycota</taxon>
        <taxon>Agaricomycotina</taxon>
        <taxon>Tremellomycetes</taxon>
        <taxon>Tremellales</taxon>
        <taxon>Naemateliaceae</taxon>
        <taxon>Naematelia</taxon>
    </lineage>
</organism>
<sequence length="770" mass="83116">MQSQLRLTQLRAVRSTLPQRRFLAVPPTTTSLPPSPPSPNVAPTTRVVTSGPTVVTPGAAAFPPPTPGSSTLRVPPTVNTGLPPPPPPPRKTRSFFRRVLIYTTVGALVFYPVSGWLSTQYEWYRDWFTENIPGGEPLADYADDHGWETFGIGTVSKKAVEGFQYVTGDSKTPSVKERAESVGRKVEGDAKSGLASAEKKAGQLRQDAEKKASELKKEAEKKAADAKKGLDKAGAQAKQEASKASATIKGKAEEAKSAASGAAASLREKASEVAGAATGAVASLRETAHEATDKAKALAVEASEKVKDATANVPFNFSEGVEGMVREAEKALGKVEEQGEHIKDALTPASGPRVLPDTQRARPLRPETPPPGYYLAKPASKTGDKADEGKDTLPLLVPQVKEFAAEEPIISQLASTIDSLTTTLSSPSTGLSGGDAKGILSKAQDDLTALSKRLEEVKRTEKARLERTVGDKTAEFEQMLKGKDQERASSEQELKESWEKERSALVDEWRHDLEGELEQQRSGIEQRLREEVVAQGIELQRRWLRSIKTQVEMERGGRLAKLDHLSTSLKQLERITLDNSATLDDNIRLHKIWSALRAVQGKADAGDVTFDDELRVLKSLTSDETNSLIQTTLSALEASGIAQSGVKSFASLSSWFNNSVSPRIHSASLVPAPEEAGVFSHLSSIAVSKVMFRPKAGLVDGNDVGSVLARAEWCLGEKDLDGATREVNSLRGWPAKLAQDWLREARRKLEVQQALEVVGTEATLSSLLLV</sequence>
<feature type="region of interest" description="Disordered" evidence="12">
    <location>
        <begin position="169"/>
        <end position="248"/>
    </location>
</feature>
<evidence type="ECO:0000256" key="7">
    <source>
        <dbReference type="ARBA" id="ARBA00023054"/>
    </source>
</evidence>
<evidence type="ECO:0000256" key="3">
    <source>
        <dbReference type="ARBA" id="ARBA00018116"/>
    </source>
</evidence>
<evidence type="ECO:0000256" key="12">
    <source>
        <dbReference type="SAM" id="MobiDB-lite"/>
    </source>
</evidence>
<keyword evidence="14" id="KW-1185">Reference proteome</keyword>
<dbReference type="PANTHER" id="PTHR15415">
    <property type="entry name" value="MITOFILIN"/>
    <property type="match status" value="1"/>
</dbReference>
<keyword evidence="9 11" id="KW-0472">Membrane</keyword>
<dbReference type="Proteomes" id="UP000193986">
    <property type="component" value="Unassembled WGS sequence"/>
</dbReference>
<evidence type="ECO:0000256" key="4">
    <source>
        <dbReference type="ARBA" id="ARBA00022692"/>
    </source>
</evidence>
<dbReference type="EMBL" id="MCFC01000048">
    <property type="protein sequence ID" value="ORY26306.1"/>
    <property type="molecule type" value="Genomic_DNA"/>
</dbReference>
<comment type="subcellular location">
    <subcellularLocation>
        <location evidence="1 11">Mitochondrion inner membrane</location>
        <topology evidence="1 11">Single-pass membrane protein</topology>
    </subcellularLocation>
</comment>
<name>A0A1Y2AUZ5_9TREE</name>
<feature type="compositionally biased region" description="Low complexity" evidence="12">
    <location>
        <begin position="232"/>
        <end position="246"/>
    </location>
</feature>
<feature type="region of interest" description="Disordered" evidence="12">
    <location>
        <begin position="331"/>
        <end position="391"/>
    </location>
</feature>
<evidence type="ECO:0000256" key="9">
    <source>
        <dbReference type="ARBA" id="ARBA00023136"/>
    </source>
</evidence>
<comment type="similarity">
    <text evidence="2 11">Belongs to the MICOS complex subunit Mic60 family.</text>
</comment>
<evidence type="ECO:0000256" key="10">
    <source>
        <dbReference type="ARBA" id="ARBA00025571"/>
    </source>
</evidence>
<keyword evidence="4 11" id="KW-0812">Transmembrane</keyword>
<reference evidence="13 14" key="1">
    <citation type="submission" date="2016-07" db="EMBL/GenBank/DDBJ databases">
        <title>Pervasive Adenine N6-methylation of Active Genes in Fungi.</title>
        <authorList>
            <consortium name="DOE Joint Genome Institute"/>
            <person name="Mondo S.J."/>
            <person name="Dannebaum R.O."/>
            <person name="Kuo R.C."/>
            <person name="Labutti K."/>
            <person name="Haridas S."/>
            <person name="Kuo A."/>
            <person name="Salamov A."/>
            <person name="Ahrendt S.R."/>
            <person name="Lipzen A."/>
            <person name="Sullivan W."/>
            <person name="Andreopoulos W.B."/>
            <person name="Clum A."/>
            <person name="Lindquist E."/>
            <person name="Daum C."/>
            <person name="Ramamoorthy G.K."/>
            <person name="Gryganskyi A."/>
            <person name="Culley D."/>
            <person name="Magnuson J.K."/>
            <person name="James T.Y."/>
            <person name="O'Malley M.A."/>
            <person name="Stajich J.E."/>
            <person name="Spatafora J.W."/>
            <person name="Visel A."/>
            <person name="Grigoriev I.V."/>
        </authorList>
    </citation>
    <scope>NUCLEOTIDE SEQUENCE [LARGE SCALE GENOMIC DNA]</scope>
    <source>
        <strain evidence="13 14">68-887.2</strain>
    </source>
</reference>
<keyword evidence="8 11" id="KW-0496">Mitochondrion</keyword>
<dbReference type="GO" id="GO:0042407">
    <property type="term" value="P:cristae formation"/>
    <property type="evidence" value="ECO:0007669"/>
    <property type="project" value="TreeGrafter"/>
</dbReference>
<feature type="region of interest" description="Disordered" evidence="12">
    <location>
        <begin position="24"/>
        <end position="45"/>
    </location>
</feature>
<evidence type="ECO:0000313" key="13">
    <source>
        <dbReference type="EMBL" id="ORY26306.1"/>
    </source>
</evidence>
<evidence type="ECO:0000256" key="2">
    <source>
        <dbReference type="ARBA" id="ARBA00010877"/>
    </source>
</evidence>
<evidence type="ECO:0000256" key="5">
    <source>
        <dbReference type="ARBA" id="ARBA00022792"/>
    </source>
</evidence>